<dbReference type="PANTHER" id="PTHR42731">
    <property type="entry name" value="SLL1084 PROTEIN"/>
    <property type="match status" value="1"/>
</dbReference>
<dbReference type="RefSeq" id="WP_073072233.1">
    <property type="nucleotide sequence ID" value="NZ_FQXN01000002.1"/>
</dbReference>
<dbReference type="STRING" id="1123380.SAMN02745199_0695"/>
<dbReference type="SUPFAM" id="SSF102114">
    <property type="entry name" value="Radical SAM enzymes"/>
    <property type="match status" value="1"/>
</dbReference>
<dbReference type="InterPro" id="IPR023404">
    <property type="entry name" value="rSAM_horseshoe"/>
</dbReference>
<dbReference type="InterPro" id="IPR058240">
    <property type="entry name" value="rSAM_sf"/>
</dbReference>
<dbReference type="InterPro" id="IPR045784">
    <property type="entry name" value="Radical_SAM_N2"/>
</dbReference>
<dbReference type="Pfam" id="PF04055">
    <property type="entry name" value="Radical_SAM"/>
    <property type="match status" value="1"/>
</dbReference>
<dbReference type="InterPro" id="IPR006638">
    <property type="entry name" value="Elp3/MiaA/NifB-like_rSAM"/>
</dbReference>
<dbReference type="Gene3D" id="3.80.30.20">
    <property type="entry name" value="tm_1862 like domain"/>
    <property type="match status" value="1"/>
</dbReference>
<dbReference type="PANTHER" id="PTHR42731:SF1">
    <property type="entry name" value="RADICAL SAM DOMAIN PROTEIN"/>
    <property type="match status" value="1"/>
</dbReference>
<evidence type="ECO:0000259" key="1">
    <source>
        <dbReference type="PROSITE" id="PS51918"/>
    </source>
</evidence>
<dbReference type="Proteomes" id="UP000242592">
    <property type="component" value="Unassembled WGS sequence"/>
</dbReference>
<dbReference type="Gene3D" id="3.40.50.280">
    <property type="entry name" value="Cobalamin-binding domain"/>
    <property type="match status" value="1"/>
</dbReference>
<dbReference type="CDD" id="cd01335">
    <property type="entry name" value="Radical_SAM"/>
    <property type="match status" value="1"/>
</dbReference>
<dbReference type="GO" id="GO:0051536">
    <property type="term" value="F:iron-sulfur cluster binding"/>
    <property type="evidence" value="ECO:0007669"/>
    <property type="project" value="InterPro"/>
</dbReference>
<protein>
    <submittedName>
        <fullName evidence="2">Radical SAM family uncharacterized protein</fullName>
    </submittedName>
</protein>
<gene>
    <name evidence="2" type="ORF">SAMN02745199_0695</name>
</gene>
<keyword evidence="3" id="KW-1185">Reference proteome</keyword>
<dbReference type="NCBIfam" id="TIGR03960">
    <property type="entry name" value="rSAM_fuse_unch"/>
    <property type="match status" value="1"/>
</dbReference>
<dbReference type="InterPro" id="IPR007197">
    <property type="entry name" value="rSAM"/>
</dbReference>
<evidence type="ECO:0000313" key="3">
    <source>
        <dbReference type="Proteomes" id="UP000242592"/>
    </source>
</evidence>
<dbReference type="InterPro" id="IPR023862">
    <property type="entry name" value="CHP03960_rSAM"/>
</dbReference>
<dbReference type="AlphaFoldDB" id="A0A1M5RYH9"/>
<name>A0A1M5RYH9_9BACT</name>
<accession>A0A1M5RYH9</accession>
<organism evidence="2 3">
    <name type="scientific">Thermosipho atlanticus DSM 15807</name>
    <dbReference type="NCBI Taxonomy" id="1123380"/>
    <lineage>
        <taxon>Bacteria</taxon>
        <taxon>Thermotogati</taxon>
        <taxon>Thermotogota</taxon>
        <taxon>Thermotogae</taxon>
        <taxon>Thermotogales</taxon>
        <taxon>Fervidobacteriaceae</taxon>
        <taxon>Thermosipho</taxon>
    </lineage>
</organism>
<proteinExistence type="predicted"/>
<dbReference type="SFLD" id="SFLDG01082">
    <property type="entry name" value="B12-binding_domain_containing"/>
    <property type="match status" value="1"/>
</dbReference>
<evidence type="ECO:0000313" key="2">
    <source>
        <dbReference type="EMBL" id="SHH31234.1"/>
    </source>
</evidence>
<dbReference type="SFLD" id="SFLDS00029">
    <property type="entry name" value="Radical_SAM"/>
    <property type="match status" value="1"/>
</dbReference>
<reference evidence="3" key="1">
    <citation type="submission" date="2016-11" db="EMBL/GenBank/DDBJ databases">
        <authorList>
            <person name="Varghese N."/>
            <person name="Submissions S."/>
        </authorList>
    </citation>
    <scope>NUCLEOTIDE SEQUENCE [LARGE SCALE GENOMIC DNA]</scope>
    <source>
        <strain evidence="3">DSM 15807</strain>
    </source>
</reference>
<dbReference type="EMBL" id="FQXN01000002">
    <property type="protein sequence ID" value="SHH31234.1"/>
    <property type="molecule type" value="Genomic_DNA"/>
</dbReference>
<sequence>MTEILKFISEEGIKVKKPARYIGNEYNSIYKDPKGKFRIALSFPDLYELGMSHYGLEILYHLLNSMEKVYAERVYLPWVDMIELMETKNIPLFTLETKTPIKFLDAIGISLEYELSFTNVLKLLQLSQIPIRAEQRAEDDPLVIGGGPVTYNPEPISQAFDIIYIGDGEKNLKKLIEVLIESKGEKRIDRLEYVSKLNGVYVPIFYKQIGRKIIPVSNVPKIIRRNIISDLDEAIVPVNKVLPNVESTHDRAIIEISRGCTRGCRFCQAGYVYRPVRERSLQNVVSSAIEMINKTGYGEMSLLSLSAMDHSLIQEIVNELLSFSKKYRISISIPSTRVDAFNVEVASKIASIRKTGITLAPEAGSQKMRDKINKNVSFDDIFNSAFNAKKAGWNRIKLYFMVGFPNEKEEDILEIGTLLKEIKRLKFQRITASINLLVPKPHSAFQFARLQSYEYTEYVNNLLRPYRKFARIDISDGKKSFIEGVISRGDRKIFEVLIRKFKKSFYDDWTEFFSFEDWLESFKESEVEIEEYLGPYDINTDFPWEHIDSGITKAFLWKEYTKYLNKEITKDCRWNTCSYCGVCQIYRVGNLVKKVV</sequence>
<feature type="domain" description="Radical SAM core" evidence="1">
    <location>
        <begin position="246"/>
        <end position="475"/>
    </location>
</feature>
<dbReference type="SMART" id="SM00729">
    <property type="entry name" value="Elp3"/>
    <property type="match status" value="1"/>
</dbReference>
<dbReference type="OrthoDB" id="9806827at2"/>
<dbReference type="PROSITE" id="PS51918">
    <property type="entry name" value="RADICAL_SAM"/>
    <property type="match status" value="1"/>
</dbReference>
<dbReference type="Pfam" id="PF19864">
    <property type="entry name" value="Radical_SAM_N2"/>
    <property type="match status" value="1"/>
</dbReference>
<dbReference type="GO" id="GO:0003824">
    <property type="term" value="F:catalytic activity"/>
    <property type="evidence" value="ECO:0007669"/>
    <property type="project" value="InterPro"/>
</dbReference>